<dbReference type="InterPro" id="IPR015422">
    <property type="entry name" value="PyrdxlP-dep_Trfase_small"/>
</dbReference>
<protein>
    <submittedName>
        <fullName evidence="4">Aminotransferase class I/II-fold pyridoxal phosphate-dependent enzyme</fullName>
    </submittedName>
</protein>
<keyword evidence="1" id="KW-0663">Pyridoxal phosphate</keyword>
<feature type="region of interest" description="Disordered" evidence="2">
    <location>
        <begin position="423"/>
        <end position="448"/>
    </location>
</feature>
<dbReference type="Gene3D" id="3.40.640.10">
    <property type="entry name" value="Type I PLP-dependent aspartate aminotransferase-like (Major domain)"/>
    <property type="match status" value="1"/>
</dbReference>
<dbReference type="PRINTS" id="PR00753">
    <property type="entry name" value="ACCSYNTHASE"/>
</dbReference>
<organism evidence="4 5">
    <name type="scientific">Streptomyces boetiae</name>
    <dbReference type="NCBI Taxonomy" id="3075541"/>
    <lineage>
        <taxon>Bacteria</taxon>
        <taxon>Bacillati</taxon>
        <taxon>Actinomycetota</taxon>
        <taxon>Actinomycetes</taxon>
        <taxon>Kitasatosporales</taxon>
        <taxon>Streptomycetaceae</taxon>
        <taxon>Streptomyces</taxon>
    </lineage>
</organism>
<dbReference type="RefSeq" id="WP_311630085.1">
    <property type="nucleotide sequence ID" value="NZ_JAVREN010000009.1"/>
</dbReference>
<keyword evidence="4" id="KW-0032">Aminotransferase</keyword>
<dbReference type="PANTHER" id="PTHR43795:SF39">
    <property type="entry name" value="AMINOTRANSFERASE CLASS I_CLASSII DOMAIN-CONTAINING PROTEIN"/>
    <property type="match status" value="1"/>
</dbReference>
<evidence type="ECO:0000256" key="2">
    <source>
        <dbReference type="SAM" id="MobiDB-lite"/>
    </source>
</evidence>
<dbReference type="Gene3D" id="3.90.1150.10">
    <property type="entry name" value="Aspartate Aminotransferase, domain 1"/>
    <property type="match status" value="1"/>
</dbReference>
<comment type="caution">
    <text evidence="4">The sequence shown here is derived from an EMBL/GenBank/DDBJ whole genome shotgun (WGS) entry which is preliminary data.</text>
</comment>
<dbReference type="Proteomes" id="UP001183388">
    <property type="component" value="Unassembled WGS sequence"/>
</dbReference>
<sequence length="448" mass="47446">MISRQSARLVADTPAIADAHFRAEAEPYDPRERPGGYLNLGTAENRLLWDVLRARLGELGAFTAWTEDVARYAPLHGTPVLRERIAALLSATCRTPLDPGHLVVISGATGALDALATALCDPGEAIVVPAPYYGAFDTDLGGRSGARLLPAPLPAATGFRLTAAAVADALDAARRAGITVRAVALSSPSNPVGEVHPPGVLAELLRVARQYDVDLISDEIYAHAVFGERPFTSALDPAVNPDWAERTHLVWGFAKDFALPGLKTGVLHTRNPHVLAATRALAYFAPVSTATQDLFARLLAEPAWVEGFLAEGRRRLAASYRHTAGLLDAHGLPYVPAEAGFSVWLDLRAWLRGPGSPGPDEGFAAEERLRRALFDTARVSILPGGAFRAPEPGWFRLCHTLDAPLVAEAVRRVAGLLGRPADGPPGPALAHVPATPAPADLPPNGGRP</sequence>
<keyword evidence="5" id="KW-1185">Reference proteome</keyword>
<keyword evidence="4" id="KW-0808">Transferase</keyword>
<dbReference type="InterPro" id="IPR050478">
    <property type="entry name" value="Ethylene_sulfur-biosynth"/>
</dbReference>
<evidence type="ECO:0000259" key="3">
    <source>
        <dbReference type="Pfam" id="PF00155"/>
    </source>
</evidence>
<name>A0ABU2L7G1_9ACTN</name>
<dbReference type="Pfam" id="PF00155">
    <property type="entry name" value="Aminotran_1_2"/>
    <property type="match status" value="1"/>
</dbReference>
<dbReference type="SUPFAM" id="SSF53383">
    <property type="entry name" value="PLP-dependent transferases"/>
    <property type="match status" value="1"/>
</dbReference>
<reference evidence="5" key="1">
    <citation type="submission" date="2023-07" db="EMBL/GenBank/DDBJ databases">
        <title>30 novel species of actinomycetes from the DSMZ collection.</title>
        <authorList>
            <person name="Nouioui I."/>
        </authorList>
    </citation>
    <scope>NUCLEOTIDE SEQUENCE [LARGE SCALE GENOMIC DNA]</scope>
    <source>
        <strain evidence="5">DSM 44917</strain>
    </source>
</reference>
<gene>
    <name evidence="4" type="ORF">RM780_09255</name>
</gene>
<proteinExistence type="predicted"/>
<evidence type="ECO:0000256" key="1">
    <source>
        <dbReference type="ARBA" id="ARBA00022898"/>
    </source>
</evidence>
<dbReference type="InterPro" id="IPR015421">
    <property type="entry name" value="PyrdxlP-dep_Trfase_major"/>
</dbReference>
<dbReference type="EMBL" id="JAVREN010000009">
    <property type="protein sequence ID" value="MDT0307148.1"/>
    <property type="molecule type" value="Genomic_DNA"/>
</dbReference>
<evidence type="ECO:0000313" key="5">
    <source>
        <dbReference type="Proteomes" id="UP001183388"/>
    </source>
</evidence>
<evidence type="ECO:0000313" key="4">
    <source>
        <dbReference type="EMBL" id="MDT0307148.1"/>
    </source>
</evidence>
<dbReference type="GO" id="GO:0008483">
    <property type="term" value="F:transaminase activity"/>
    <property type="evidence" value="ECO:0007669"/>
    <property type="project" value="UniProtKB-KW"/>
</dbReference>
<dbReference type="InterPro" id="IPR004839">
    <property type="entry name" value="Aminotransferase_I/II_large"/>
</dbReference>
<dbReference type="PANTHER" id="PTHR43795">
    <property type="entry name" value="BIFUNCTIONAL ASPARTATE AMINOTRANSFERASE AND GLUTAMATE/ASPARTATE-PREPHENATE AMINOTRANSFERASE-RELATED"/>
    <property type="match status" value="1"/>
</dbReference>
<feature type="domain" description="Aminotransferase class I/classII large" evidence="3">
    <location>
        <begin position="65"/>
        <end position="413"/>
    </location>
</feature>
<accession>A0ABU2L7G1</accession>
<dbReference type="InterPro" id="IPR015424">
    <property type="entry name" value="PyrdxlP-dep_Trfase"/>
</dbReference>
<dbReference type="CDD" id="cd00609">
    <property type="entry name" value="AAT_like"/>
    <property type="match status" value="1"/>
</dbReference>